<dbReference type="InterPro" id="IPR037523">
    <property type="entry name" value="VOC_core"/>
</dbReference>
<dbReference type="PANTHER" id="PTHR36113:SF6">
    <property type="entry name" value="FOSFOMYCIN RESISTANCE PROTEIN FOSX"/>
    <property type="match status" value="1"/>
</dbReference>
<dbReference type="OrthoDB" id="317332at2"/>
<keyword evidence="5" id="KW-0058">Aromatic hydrocarbons catabolism</keyword>
<evidence type="ECO:0000256" key="1">
    <source>
        <dbReference type="ARBA" id="ARBA00008784"/>
    </source>
</evidence>
<comment type="similarity">
    <text evidence="1">Belongs to the extradiol ring-cleavage dioxygenase family.</text>
</comment>
<feature type="domain" description="VOC" evidence="8">
    <location>
        <begin position="12"/>
        <end position="126"/>
    </location>
</feature>
<sequence>MRKFEQLPEIAKLGHVALASKDLEKSLVFFKDVIGLEETEVVDGVHYLRAWGDFEHHTLSVAAGEESRIDHIAWRTKREEDVESFAVLLEEAGVKVKRVAAGEEAGQGEAIRFQLPSGHPFEIYYNIEKPLAGEKRRAKLKNQVYKSWAKGVSPRRIDHVNIGTNGDPSAIINFLAEKLGFKIREYIKAPNDAVVAAWMSVTPLVHDIAVMGDPALASTQQLHHLAYWSDNAQDILRAADILSEADIKFVGPGKHGISQALYLYVVDPGSGVRVELFSNGYLIFDPDWEPVEWTMDEMDFAFTYWGDQANRPNSDQSTLFAGALEELVVKDPN</sequence>
<keyword evidence="6 9" id="KW-0223">Dioxygenase</keyword>
<comment type="caution">
    <text evidence="9">The sequence shown here is derived from an EMBL/GenBank/DDBJ whole genome shotgun (WGS) entry which is preliminary data.</text>
</comment>
<dbReference type="Proteomes" id="UP000076490">
    <property type="component" value="Unassembled WGS sequence"/>
</dbReference>
<evidence type="ECO:0000256" key="3">
    <source>
        <dbReference type="ARBA" id="ARBA00022723"/>
    </source>
</evidence>
<dbReference type="SUPFAM" id="SSF54593">
    <property type="entry name" value="Glyoxalase/Bleomycin resistance protein/Dihydroxybiphenyl dioxygenase"/>
    <property type="match status" value="1"/>
</dbReference>
<feature type="domain" description="VOC" evidence="8">
    <location>
        <begin position="156"/>
        <end position="279"/>
    </location>
</feature>
<evidence type="ECO:0000256" key="7">
    <source>
        <dbReference type="ARBA" id="ARBA00023002"/>
    </source>
</evidence>
<dbReference type="RefSeq" id="WP_063180604.1">
    <property type="nucleotide sequence ID" value="NZ_LQNT01000009.1"/>
</dbReference>
<dbReference type="GO" id="GO:0051213">
    <property type="term" value="F:dioxygenase activity"/>
    <property type="evidence" value="ECO:0007669"/>
    <property type="project" value="UniProtKB-KW"/>
</dbReference>
<evidence type="ECO:0000256" key="5">
    <source>
        <dbReference type="ARBA" id="ARBA00022797"/>
    </source>
</evidence>
<proteinExistence type="inferred from homology"/>
<dbReference type="Pfam" id="PF00903">
    <property type="entry name" value="Glyoxalase"/>
    <property type="match status" value="1"/>
</dbReference>
<evidence type="ECO:0000256" key="6">
    <source>
        <dbReference type="ARBA" id="ARBA00022964"/>
    </source>
</evidence>
<accession>A0A165H4J2</accession>
<organism evidence="9 10">
    <name type="scientific">Bhargavaea cecembensis</name>
    <dbReference type="NCBI Taxonomy" id="394098"/>
    <lineage>
        <taxon>Bacteria</taxon>
        <taxon>Bacillati</taxon>
        <taxon>Bacillota</taxon>
        <taxon>Bacilli</taxon>
        <taxon>Bacillales</taxon>
        <taxon>Caryophanaceae</taxon>
        <taxon>Bhargavaea</taxon>
    </lineage>
</organism>
<evidence type="ECO:0000259" key="8">
    <source>
        <dbReference type="PROSITE" id="PS51819"/>
    </source>
</evidence>
<protein>
    <submittedName>
        <fullName evidence="9">2,3-dihydroxybiphenyl 1,2-dioxygenase</fullName>
    </submittedName>
</protein>
<dbReference type="PROSITE" id="PS51819">
    <property type="entry name" value="VOC"/>
    <property type="match status" value="2"/>
</dbReference>
<dbReference type="AlphaFoldDB" id="A0A165H4J2"/>
<dbReference type="Gene3D" id="3.10.180.10">
    <property type="entry name" value="2,3-Dihydroxybiphenyl 1,2-Dioxygenase, domain 1"/>
    <property type="match status" value="2"/>
</dbReference>
<dbReference type="GO" id="GO:0046872">
    <property type="term" value="F:metal ion binding"/>
    <property type="evidence" value="ECO:0007669"/>
    <property type="project" value="UniProtKB-KW"/>
</dbReference>
<name>A0A165H4J2_9BACL</name>
<gene>
    <name evidence="9" type="ORF">AV656_07595</name>
</gene>
<dbReference type="PANTHER" id="PTHR36113">
    <property type="entry name" value="LYASE, PUTATIVE-RELATED-RELATED"/>
    <property type="match status" value="1"/>
</dbReference>
<reference evidence="9 10" key="1">
    <citation type="submission" date="2016-01" db="EMBL/GenBank/DDBJ databases">
        <title>Whole genome sequencing of Bhargavaea cecembensis T14.</title>
        <authorList>
            <person name="Hong K.W."/>
        </authorList>
    </citation>
    <scope>NUCLEOTIDE SEQUENCE [LARGE SCALE GENOMIC DNA]</scope>
    <source>
        <strain evidence="9 10">T14</strain>
    </source>
</reference>
<evidence type="ECO:0000256" key="2">
    <source>
        <dbReference type="ARBA" id="ARBA00011881"/>
    </source>
</evidence>
<dbReference type="EMBL" id="LQNT01000009">
    <property type="protein sequence ID" value="KZE38758.1"/>
    <property type="molecule type" value="Genomic_DNA"/>
</dbReference>
<dbReference type="Pfam" id="PF22247">
    <property type="entry name" value="Diox-like_N"/>
    <property type="match status" value="1"/>
</dbReference>
<evidence type="ECO:0000313" key="10">
    <source>
        <dbReference type="Proteomes" id="UP000076490"/>
    </source>
</evidence>
<evidence type="ECO:0000256" key="4">
    <source>
        <dbReference type="ARBA" id="ARBA00022737"/>
    </source>
</evidence>
<keyword evidence="3" id="KW-0479">Metal-binding</keyword>
<evidence type="ECO:0000313" key="9">
    <source>
        <dbReference type="EMBL" id="KZE38758.1"/>
    </source>
</evidence>
<dbReference type="InterPro" id="IPR054560">
    <property type="entry name" value="XylE-like_N"/>
</dbReference>
<dbReference type="InterPro" id="IPR004360">
    <property type="entry name" value="Glyas_Fos-R_dOase_dom"/>
</dbReference>
<comment type="subunit">
    <text evidence="2">Homotetramer.</text>
</comment>
<dbReference type="InterPro" id="IPR051332">
    <property type="entry name" value="Fosfomycin_Res_Enzymes"/>
</dbReference>
<keyword evidence="7" id="KW-0560">Oxidoreductase</keyword>
<dbReference type="InterPro" id="IPR029068">
    <property type="entry name" value="Glyas_Bleomycin-R_OHBP_Dase"/>
</dbReference>
<keyword evidence="4" id="KW-0677">Repeat</keyword>